<name>A0ABN2Q257_9MICO</name>
<gene>
    <name evidence="2" type="ORF">GCM10009717_02100</name>
</gene>
<dbReference type="EMBL" id="BAAAMK010000001">
    <property type="protein sequence ID" value="GAA1939312.1"/>
    <property type="molecule type" value="Genomic_DNA"/>
</dbReference>
<proteinExistence type="predicted"/>
<protein>
    <submittedName>
        <fullName evidence="2">Uncharacterized protein</fullName>
    </submittedName>
</protein>
<comment type="caution">
    <text evidence="2">The sequence shown here is derived from an EMBL/GenBank/DDBJ whole genome shotgun (WGS) entry which is preliminary data.</text>
</comment>
<evidence type="ECO:0000313" key="2">
    <source>
        <dbReference type="EMBL" id="GAA1939312.1"/>
    </source>
</evidence>
<feature type="region of interest" description="Disordered" evidence="1">
    <location>
        <begin position="1"/>
        <end position="74"/>
    </location>
</feature>
<evidence type="ECO:0000256" key="1">
    <source>
        <dbReference type="SAM" id="MobiDB-lite"/>
    </source>
</evidence>
<dbReference type="Proteomes" id="UP001499954">
    <property type="component" value="Unassembled WGS sequence"/>
</dbReference>
<sequence>MTNPDKTPDSYSEADTVGDPGDYTETDFGDGKEKPNVGEGEYTETDFGDGAQPPTGGKGEYTESDLGKGGKHAK</sequence>
<keyword evidence="3" id="KW-1185">Reference proteome</keyword>
<accession>A0ABN2Q257</accession>
<reference evidence="2 3" key="1">
    <citation type="journal article" date="2019" name="Int. J. Syst. Evol. Microbiol.">
        <title>The Global Catalogue of Microorganisms (GCM) 10K type strain sequencing project: providing services to taxonomists for standard genome sequencing and annotation.</title>
        <authorList>
            <consortium name="The Broad Institute Genomics Platform"/>
            <consortium name="The Broad Institute Genome Sequencing Center for Infectious Disease"/>
            <person name="Wu L."/>
            <person name="Ma J."/>
        </authorList>
    </citation>
    <scope>NUCLEOTIDE SEQUENCE [LARGE SCALE GENOMIC DNA]</scope>
    <source>
        <strain evidence="2 3">JCM 13584</strain>
    </source>
</reference>
<evidence type="ECO:0000313" key="3">
    <source>
        <dbReference type="Proteomes" id="UP001499954"/>
    </source>
</evidence>
<organism evidence="2 3">
    <name type="scientific">Agromyces allii</name>
    <dbReference type="NCBI Taxonomy" id="393607"/>
    <lineage>
        <taxon>Bacteria</taxon>
        <taxon>Bacillati</taxon>
        <taxon>Actinomycetota</taxon>
        <taxon>Actinomycetes</taxon>
        <taxon>Micrococcales</taxon>
        <taxon>Microbacteriaceae</taxon>
        <taxon>Agromyces</taxon>
    </lineage>
</organism>